<evidence type="ECO:0008006" key="4">
    <source>
        <dbReference type="Google" id="ProtNLM"/>
    </source>
</evidence>
<dbReference type="EMBL" id="WVRA01000007">
    <property type="protein sequence ID" value="NOE20005.1"/>
    <property type="molecule type" value="Genomic_DNA"/>
</dbReference>
<dbReference type="PANTHER" id="PTHR34599">
    <property type="entry name" value="PEROXIDASE-RELATED"/>
    <property type="match status" value="1"/>
</dbReference>
<reference evidence="2" key="1">
    <citation type="submission" date="2019-12" db="EMBL/GenBank/DDBJ databases">
        <title>Ruegeria JWLKs population differentiation of coral mucus and skeleton niches.</title>
        <authorList>
            <person name="Luo D."/>
        </authorList>
    </citation>
    <scope>NUCLEOTIDE SEQUENCE</scope>
    <source>
        <strain evidence="2">HKCCD6181</strain>
    </source>
</reference>
<dbReference type="RefSeq" id="WP_171331436.1">
    <property type="nucleotide sequence ID" value="NZ_WVRA01000007.1"/>
</dbReference>
<comment type="caution">
    <text evidence="2">The sequence shown here is derived from an EMBL/GenBank/DDBJ whole genome shotgun (WGS) entry which is preliminary data.</text>
</comment>
<feature type="region of interest" description="Disordered" evidence="1">
    <location>
        <begin position="1"/>
        <end position="30"/>
    </location>
</feature>
<dbReference type="InterPro" id="IPR052559">
    <property type="entry name" value="V-haloperoxidase"/>
</dbReference>
<dbReference type="AlphaFoldDB" id="A0AA91BPI7"/>
<dbReference type="Proteomes" id="UP000597886">
    <property type="component" value="Unassembled WGS sequence"/>
</dbReference>
<dbReference type="GO" id="GO:0004601">
    <property type="term" value="F:peroxidase activity"/>
    <property type="evidence" value="ECO:0007669"/>
    <property type="project" value="InterPro"/>
</dbReference>
<accession>A0AA91BPI7</accession>
<dbReference type="SUPFAM" id="SSF48317">
    <property type="entry name" value="Acid phosphatase/Vanadium-dependent haloperoxidase"/>
    <property type="match status" value="1"/>
</dbReference>
<evidence type="ECO:0000256" key="1">
    <source>
        <dbReference type="SAM" id="MobiDB-lite"/>
    </source>
</evidence>
<dbReference type="PANTHER" id="PTHR34599:SF1">
    <property type="entry name" value="PHOSPHATIDIC ACID PHOSPHATASE TYPE 2_HALOPEROXIDASE DOMAIN-CONTAINING PROTEIN"/>
    <property type="match status" value="1"/>
</dbReference>
<sequence length="660" mass="71229">MPQHIIPSEPWQDLEKPNRGLNRDQCHSNTPIGVRERAADGHNGEADLFAGTWPTSFSKGLRHDENGIVDAQVYTEFLEEVADPTCTDNQGNRLTLFDTPAYSGPFRTAPSEGGEFRWRAWEGPILSHRLGFNGLDAGGLGIAPAPRLGSDELAAEMAELYAMACLRDVPLETIRDGAEGTDKVLGALGRLEWFRKDGCPKDASGAEIGKVPAARRVRDGEGLSSRTLFRGSSQGCSDGPYVSQFLLQGYDPLTSDAAHVQGRWLANTTAPRAMPFGSFRVDQRVAPQAVGVDYLRDWAEWLDVQNGADATGEQAFEACGPKFIETPRDLATYVHFDSIYQAFFNACLLMLGRGIQADDGLPEVWSSRAEDSGAHWGGSHALSILAETATRAMRAVRRQTFQVHNRARPEKLGSVATLVANGHGAVLGAAEPFAAAHLEKLESAACEDFSLVEAIAAAPATKRFAHNAVSHKGLPQIDRNLLLPVAYPEGSPMQPSYGAAHGAVAGACATLLKAFFRTHALDGSRVTLAEAGMERVFVPAPDGRTLVESVRPEDSAAKLTLNGELNKLAANIAIGRNFAGVHFYSDYFDSIRMGERVAVGILAEQMANFRGAAKMSLETFDGDRLNIVGGRSCGSEIHIVNSTPELWWTRHLPEQAGWAG</sequence>
<evidence type="ECO:0000313" key="3">
    <source>
        <dbReference type="Proteomes" id="UP000597886"/>
    </source>
</evidence>
<gene>
    <name evidence="2" type="ORF">GS634_17915</name>
</gene>
<dbReference type="InterPro" id="IPR016119">
    <property type="entry name" value="Br/Cl_peroxidase_C"/>
</dbReference>
<protein>
    <recommendedName>
        <fullName evidence="4">PAP2 superfamily protein</fullName>
    </recommendedName>
</protein>
<feature type="compositionally biased region" description="Basic and acidic residues" evidence="1">
    <location>
        <begin position="13"/>
        <end position="26"/>
    </location>
</feature>
<evidence type="ECO:0000313" key="2">
    <source>
        <dbReference type="EMBL" id="NOE20005.1"/>
    </source>
</evidence>
<organism evidence="2 3">
    <name type="scientific">Ruegeria atlantica</name>
    <dbReference type="NCBI Taxonomy" id="81569"/>
    <lineage>
        <taxon>Bacteria</taxon>
        <taxon>Pseudomonadati</taxon>
        <taxon>Pseudomonadota</taxon>
        <taxon>Alphaproteobacteria</taxon>
        <taxon>Rhodobacterales</taxon>
        <taxon>Roseobacteraceae</taxon>
        <taxon>Ruegeria</taxon>
    </lineage>
</organism>
<proteinExistence type="predicted"/>
<dbReference type="InterPro" id="IPR036938">
    <property type="entry name" value="PAP2/HPO_sf"/>
</dbReference>
<name>A0AA91BPI7_9RHOB</name>
<dbReference type="Gene3D" id="1.10.606.10">
    <property type="entry name" value="Vanadium-containing Chloroperoxidase, domain 2"/>
    <property type="match status" value="1"/>
</dbReference>